<gene>
    <name evidence="1" type="ORF">CEPIT_LOCUS42506</name>
</gene>
<evidence type="ECO:0000313" key="2">
    <source>
        <dbReference type="Proteomes" id="UP001152523"/>
    </source>
</evidence>
<organism evidence="1 2">
    <name type="scientific">Cuscuta epithymum</name>
    <dbReference type="NCBI Taxonomy" id="186058"/>
    <lineage>
        <taxon>Eukaryota</taxon>
        <taxon>Viridiplantae</taxon>
        <taxon>Streptophyta</taxon>
        <taxon>Embryophyta</taxon>
        <taxon>Tracheophyta</taxon>
        <taxon>Spermatophyta</taxon>
        <taxon>Magnoliopsida</taxon>
        <taxon>eudicotyledons</taxon>
        <taxon>Gunneridae</taxon>
        <taxon>Pentapetalae</taxon>
        <taxon>asterids</taxon>
        <taxon>lamiids</taxon>
        <taxon>Solanales</taxon>
        <taxon>Convolvulaceae</taxon>
        <taxon>Cuscuteae</taxon>
        <taxon>Cuscuta</taxon>
        <taxon>Cuscuta subgen. Cuscuta</taxon>
    </lineage>
</organism>
<protein>
    <submittedName>
        <fullName evidence="1">Uncharacterized protein</fullName>
    </submittedName>
</protein>
<keyword evidence="2" id="KW-1185">Reference proteome</keyword>
<proteinExistence type="predicted"/>
<dbReference type="Proteomes" id="UP001152523">
    <property type="component" value="Unassembled WGS sequence"/>
</dbReference>
<name>A0AAV0GEJ2_9ASTE</name>
<accession>A0AAV0GEJ2</accession>
<sequence>MATLNLLWIGHSSTSVIHLHPIAPIPGCKEFLKKSIAQQFLVTSSIVPITGLFLAIEGFSEFYRSTVLGLSLGRSWPVARSLLASRLIVLLAPSRKNMGGPLHT</sequence>
<dbReference type="EMBL" id="CAMAPF010001086">
    <property type="protein sequence ID" value="CAH9145806.1"/>
    <property type="molecule type" value="Genomic_DNA"/>
</dbReference>
<dbReference type="AlphaFoldDB" id="A0AAV0GEJ2"/>
<reference evidence="1" key="1">
    <citation type="submission" date="2022-07" db="EMBL/GenBank/DDBJ databases">
        <authorList>
            <person name="Macas J."/>
            <person name="Novak P."/>
            <person name="Neumann P."/>
        </authorList>
    </citation>
    <scope>NUCLEOTIDE SEQUENCE</scope>
</reference>
<evidence type="ECO:0000313" key="1">
    <source>
        <dbReference type="EMBL" id="CAH9145806.1"/>
    </source>
</evidence>
<comment type="caution">
    <text evidence="1">The sequence shown here is derived from an EMBL/GenBank/DDBJ whole genome shotgun (WGS) entry which is preliminary data.</text>
</comment>